<dbReference type="AlphaFoldDB" id="A0AAI9YDQ1"/>
<name>A0AAI9YDQ1_9PEZI</name>
<organism evidence="1 2">
    <name type="scientific">Colletotrichum cuscutae</name>
    <dbReference type="NCBI Taxonomy" id="1209917"/>
    <lineage>
        <taxon>Eukaryota</taxon>
        <taxon>Fungi</taxon>
        <taxon>Dikarya</taxon>
        <taxon>Ascomycota</taxon>
        <taxon>Pezizomycotina</taxon>
        <taxon>Sordariomycetes</taxon>
        <taxon>Hypocreomycetidae</taxon>
        <taxon>Glomerellales</taxon>
        <taxon>Glomerellaceae</taxon>
        <taxon>Colletotrichum</taxon>
        <taxon>Colletotrichum acutatum species complex</taxon>
    </lineage>
</organism>
<comment type="caution">
    <text evidence="1">The sequence shown here is derived from an EMBL/GenBank/DDBJ whole genome shotgun (WGS) entry which is preliminary data.</text>
</comment>
<reference evidence="1" key="1">
    <citation type="submission" date="2016-11" db="EMBL/GenBank/DDBJ databases">
        <title>The genome sequence of Colletotrichum cuscutae.</title>
        <authorList>
            <person name="Baroncelli R."/>
        </authorList>
    </citation>
    <scope>NUCLEOTIDE SEQUENCE</scope>
    <source>
        <strain evidence="1">IMI 304802</strain>
    </source>
</reference>
<evidence type="ECO:0000313" key="2">
    <source>
        <dbReference type="Proteomes" id="UP001239213"/>
    </source>
</evidence>
<sequence length="283" mass="31838">MFLSGDLAFGKGSLDLVALWPAAKRFRVSASKRGLPRLGELEAPPARVSCFKLEELREAVMKLPVRLSIGESVIIHQGQGSVRLVVDTLCFSDGLNFSSRSTYPETLQNVSYEREATRRVQVVVDNNTDEVQNAAQARGSLFSILRALGNTRRIPPARIAQEYEGVQDPAQKSRVFLPFGMAFSRPSFGFLTLTQTKESWRVLYVILCLYERVGTLALRIQHMEWAYDVIYEAVSKFNCFPTVYLWAHYHTSPDVYNNPTAKTFAAFNLHQSKLTTFPHPALG</sequence>
<accession>A0AAI9YDQ1</accession>
<dbReference type="Proteomes" id="UP001239213">
    <property type="component" value="Unassembled WGS sequence"/>
</dbReference>
<protein>
    <submittedName>
        <fullName evidence="1">Uncharacterized protein</fullName>
    </submittedName>
</protein>
<gene>
    <name evidence="1" type="ORF">CCUS01_00018</name>
</gene>
<evidence type="ECO:0000313" key="1">
    <source>
        <dbReference type="EMBL" id="KAK1499296.1"/>
    </source>
</evidence>
<proteinExistence type="predicted"/>
<keyword evidence="2" id="KW-1185">Reference proteome</keyword>
<dbReference type="EMBL" id="MPDP01000001">
    <property type="protein sequence ID" value="KAK1499296.1"/>
    <property type="molecule type" value="Genomic_DNA"/>
</dbReference>